<dbReference type="InterPro" id="IPR029068">
    <property type="entry name" value="Glyas_Bleomycin-R_OHBP_Dase"/>
</dbReference>
<gene>
    <name evidence="2" type="ORF">ABT404_33795</name>
</gene>
<dbReference type="Proteomes" id="UP001474181">
    <property type="component" value="Unassembled WGS sequence"/>
</dbReference>
<organism evidence="2 3">
    <name type="scientific">Streptomyces hyaluromycini</name>
    <dbReference type="NCBI Taxonomy" id="1377993"/>
    <lineage>
        <taxon>Bacteria</taxon>
        <taxon>Bacillati</taxon>
        <taxon>Actinomycetota</taxon>
        <taxon>Actinomycetes</taxon>
        <taxon>Kitasatosporales</taxon>
        <taxon>Streptomycetaceae</taxon>
        <taxon>Streptomyces</taxon>
    </lineage>
</organism>
<dbReference type="SUPFAM" id="SSF54593">
    <property type="entry name" value="Glyoxalase/Bleomycin resistance protein/Dihydroxybiphenyl dioxygenase"/>
    <property type="match status" value="1"/>
</dbReference>
<sequence length="183" mass="20723">MSGIRLSEVVLRTTDYDRLCDFYSLLLGRPRSVEMTPPPSDDPDEPSRICFFDFYFDHPYTERIAVFECPDLGPGRSSRGLHHFQLRTPTADALLDLYSTLKAAGFLPVEASNHGPGTSFYYQDPDGNRVELSSLNFSSQQEMQDFMATEEFRSNPGGFPLDPERLIAGREAGRDLSTLVWER</sequence>
<dbReference type="Pfam" id="PF00903">
    <property type="entry name" value="Glyoxalase"/>
    <property type="match status" value="1"/>
</dbReference>
<dbReference type="InterPro" id="IPR037523">
    <property type="entry name" value="VOC_core"/>
</dbReference>
<feature type="domain" description="VOC" evidence="1">
    <location>
        <begin position="5"/>
        <end position="135"/>
    </location>
</feature>
<keyword evidence="3" id="KW-1185">Reference proteome</keyword>
<evidence type="ECO:0000313" key="3">
    <source>
        <dbReference type="Proteomes" id="UP001474181"/>
    </source>
</evidence>
<proteinExistence type="predicted"/>
<reference evidence="2 3" key="1">
    <citation type="submission" date="2024-06" db="EMBL/GenBank/DDBJ databases">
        <title>The Natural Products Discovery Center: Release of the First 8490 Sequenced Strains for Exploring Actinobacteria Biosynthetic Diversity.</title>
        <authorList>
            <person name="Kalkreuter E."/>
            <person name="Kautsar S.A."/>
            <person name="Yang D."/>
            <person name="Bader C.D."/>
            <person name="Teijaro C.N."/>
            <person name="Fluegel L."/>
            <person name="Davis C.M."/>
            <person name="Simpson J.R."/>
            <person name="Lauterbach L."/>
            <person name="Steele A.D."/>
            <person name="Gui C."/>
            <person name="Meng S."/>
            <person name="Li G."/>
            <person name="Viehrig K."/>
            <person name="Ye F."/>
            <person name="Su P."/>
            <person name="Kiefer A.F."/>
            <person name="Nichols A."/>
            <person name="Cepeda A.J."/>
            <person name="Yan W."/>
            <person name="Fan B."/>
            <person name="Jiang Y."/>
            <person name="Adhikari A."/>
            <person name="Zheng C.-J."/>
            <person name="Schuster L."/>
            <person name="Cowan T.M."/>
            <person name="Smanski M.J."/>
            <person name="Chevrette M.G."/>
            <person name="De Carvalho L.P.S."/>
            <person name="Shen B."/>
        </authorList>
    </citation>
    <scope>NUCLEOTIDE SEQUENCE [LARGE SCALE GENOMIC DNA]</scope>
    <source>
        <strain evidence="2 3">NPDC000234</strain>
    </source>
</reference>
<dbReference type="PROSITE" id="PS51819">
    <property type="entry name" value="VOC"/>
    <property type="match status" value="1"/>
</dbReference>
<dbReference type="RefSeq" id="WP_350786473.1">
    <property type="nucleotide sequence ID" value="NZ_JBEPEK010000326.1"/>
</dbReference>
<name>A0ABV1X5S6_9ACTN</name>
<protein>
    <submittedName>
        <fullName evidence="2">VOC family protein</fullName>
    </submittedName>
</protein>
<dbReference type="InterPro" id="IPR004360">
    <property type="entry name" value="Glyas_Fos-R_dOase_dom"/>
</dbReference>
<accession>A0ABV1X5S6</accession>
<dbReference type="Gene3D" id="3.10.180.10">
    <property type="entry name" value="2,3-Dihydroxybiphenyl 1,2-Dioxygenase, domain 1"/>
    <property type="match status" value="1"/>
</dbReference>
<evidence type="ECO:0000313" key="2">
    <source>
        <dbReference type="EMBL" id="MER7184383.1"/>
    </source>
</evidence>
<evidence type="ECO:0000259" key="1">
    <source>
        <dbReference type="PROSITE" id="PS51819"/>
    </source>
</evidence>
<dbReference type="EMBL" id="JBEPEK010000326">
    <property type="protein sequence ID" value="MER7184383.1"/>
    <property type="molecule type" value="Genomic_DNA"/>
</dbReference>
<comment type="caution">
    <text evidence="2">The sequence shown here is derived from an EMBL/GenBank/DDBJ whole genome shotgun (WGS) entry which is preliminary data.</text>
</comment>